<dbReference type="PANTHER" id="PTHR21461">
    <property type="entry name" value="GLYCOSYLTRANSFERASE FAMILY 92 PROTEIN"/>
    <property type="match status" value="1"/>
</dbReference>
<dbReference type="EC" id="2.4.1.-" evidence="8"/>
<comment type="subcellular location">
    <subcellularLocation>
        <location evidence="1">Membrane</location>
        <topology evidence="1">Single-pass membrane protein</topology>
    </subcellularLocation>
</comment>
<evidence type="ECO:0000256" key="8">
    <source>
        <dbReference type="RuleBase" id="RU366017"/>
    </source>
</evidence>
<dbReference type="InterPro" id="IPR008166">
    <property type="entry name" value="Glyco_transf_92"/>
</dbReference>
<dbReference type="EMBL" id="CAXHTA020000018">
    <property type="protein sequence ID" value="CAL5228125.1"/>
    <property type="molecule type" value="Genomic_DNA"/>
</dbReference>
<keyword evidence="6" id="KW-1133">Transmembrane helix</keyword>
<evidence type="ECO:0000256" key="5">
    <source>
        <dbReference type="ARBA" id="ARBA00022692"/>
    </source>
</evidence>
<protein>
    <recommendedName>
        <fullName evidence="8">Glycosyltransferase family 92 protein</fullName>
        <ecNumber evidence="8">2.4.1.-</ecNumber>
    </recommendedName>
</protein>
<dbReference type="PANTHER" id="PTHR21461:SF69">
    <property type="entry name" value="GLYCOSYLTRANSFERASE FAMILY 92 PROTEIN"/>
    <property type="match status" value="1"/>
</dbReference>
<reference evidence="9 10" key="1">
    <citation type="submission" date="2024-06" db="EMBL/GenBank/DDBJ databases">
        <authorList>
            <person name="Kraege A."/>
            <person name="Thomma B."/>
        </authorList>
    </citation>
    <scope>NUCLEOTIDE SEQUENCE [LARGE SCALE GENOMIC DNA]</scope>
</reference>
<evidence type="ECO:0000256" key="1">
    <source>
        <dbReference type="ARBA" id="ARBA00004167"/>
    </source>
</evidence>
<organism evidence="9 10">
    <name type="scientific">Coccomyxa viridis</name>
    <dbReference type="NCBI Taxonomy" id="1274662"/>
    <lineage>
        <taxon>Eukaryota</taxon>
        <taxon>Viridiplantae</taxon>
        <taxon>Chlorophyta</taxon>
        <taxon>core chlorophytes</taxon>
        <taxon>Trebouxiophyceae</taxon>
        <taxon>Trebouxiophyceae incertae sedis</taxon>
        <taxon>Coccomyxaceae</taxon>
        <taxon>Coccomyxa</taxon>
    </lineage>
</organism>
<keyword evidence="7" id="KW-0472">Membrane</keyword>
<name>A0ABP1G7C1_9CHLO</name>
<evidence type="ECO:0000256" key="6">
    <source>
        <dbReference type="ARBA" id="ARBA00022989"/>
    </source>
</evidence>
<evidence type="ECO:0000256" key="7">
    <source>
        <dbReference type="ARBA" id="ARBA00023136"/>
    </source>
</evidence>
<gene>
    <name evidence="9" type="primary">g11202</name>
    <name evidence="9" type="ORF">VP750_LOCUS10031</name>
</gene>
<keyword evidence="5" id="KW-0812">Transmembrane</keyword>
<sequence length="332" mass="36860">MTAYSLAVSMQALASRLEVGYSKLEVPYGTVLSALQNVVTRKQQASDGASDILAEETLPPKAPADRIVRHPGQVYVAICVGVKDQNEDLREWIQYHQSIGVGKFYIHDDSSSVPAVEGLQDLIQEGLVEYEAVGPVSEGVTRPQLLVYNRAKHQWMAFIDVDEFLVIRNSTVTSLPQLLREYTDFGGLAVNWQIFGPSGHAVRPEGSTLSSYTSCYPEQDPENRHVKSIVNMDFVYQPGRDPHHFKFYEGKHAVNSAGEEVFGARASGVVTDSIVLNHYVTKSLNQYQQKMQRGSGMGNKKSMEFFQLTQLMATENCTYAAHLGEQRQPAVA</sequence>
<evidence type="ECO:0000313" key="10">
    <source>
        <dbReference type="Proteomes" id="UP001497392"/>
    </source>
</evidence>
<keyword evidence="4 8" id="KW-0808">Transferase</keyword>
<keyword evidence="10" id="KW-1185">Reference proteome</keyword>
<dbReference type="Pfam" id="PF01697">
    <property type="entry name" value="Glyco_transf_92"/>
    <property type="match status" value="1"/>
</dbReference>
<accession>A0ABP1G7C1</accession>
<evidence type="ECO:0000313" key="9">
    <source>
        <dbReference type="EMBL" id="CAL5228125.1"/>
    </source>
</evidence>
<comment type="caution">
    <text evidence="9">The sequence shown here is derived from an EMBL/GenBank/DDBJ whole genome shotgun (WGS) entry which is preliminary data.</text>
</comment>
<dbReference type="Proteomes" id="UP001497392">
    <property type="component" value="Unassembled WGS sequence"/>
</dbReference>
<proteinExistence type="inferred from homology"/>
<evidence type="ECO:0000256" key="2">
    <source>
        <dbReference type="ARBA" id="ARBA00007647"/>
    </source>
</evidence>
<evidence type="ECO:0000256" key="4">
    <source>
        <dbReference type="ARBA" id="ARBA00022679"/>
    </source>
</evidence>
<comment type="similarity">
    <text evidence="2 8">Belongs to the glycosyltransferase 92 family.</text>
</comment>
<evidence type="ECO:0000256" key="3">
    <source>
        <dbReference type="ARBA" id="ARBA00022676"/>
    </source>
</evidence>
<keyword evidence="3 8" id="KW-0328">Glycosyltransferase</keyword>